<keyword evidence="2" id="KW-1185">Reference proteome</keyword>
<proteinExistence type="predicted"/>
<dbReference type="EMBL" id="JBANRG010000013">
    <property type="protein sequence ID" value="KAK7461509.1"/>
    <property type="molecule type" value="Genomic_DNA"/>
</dbReference>
<organism evidence="1 2">
    <name type="scientific">Marasmiellus scandens</name>
    <dbReference type="NCBI Taxonomy" id="2682957"/>
    <lineage>
        <taxon>Eukaryota</taxon>
        <taxon>Fungi</taxon>
        <taxon>Dikarya</taxon>
        <taxon>Basidiomycota</taxon>
        <taxon>Agaricomycotina</taxon>
        <taxon>Agaricomycetes</taxon>
        <taxon>Agaricomycetidae</taxon>
        <taxon>Agaricales</taxon>
        <taxon>Marasmiineae</taxon>
        <taxon>Omphalotaceae</taxon>
        <taxon>Marasmiellus</taxon>
    </lineage>
</organism>
<evidence type="ECO:0000313" key="1">
    <source>
        <dbReference type="EMBL" id="KAK7461509.1"/>
    </source>
</evidence>
<comment type="caution">
    <text evidence="1">The sequence shown here is derived from an EMBL/GenBank/DDBJ whole genome shotgun (WGS) entry which is preliminary data.</text>
</comment>
<sequence>MSSSYLFPHASRFSIKDSSVTSVAGNQTINIFNGASDSPEPGSHRVHNNPLLNEHLYIPLGKLRLLTEISRETVDEQQKVYGLGLRPRMGFLRFTRTTSHARVFGVEGISSCIAIQYGGKDGDNAWERDVGHFSRNQ</sequence>
<reference evidence="1 2" key="1">
    <citation type="submission" date="2024-01" db="EMBL/GenBank/DDBJ databases">
        <title>A draft genome for the cacao thread blight pathogen Marasmiellus scandens.</title>
        <authorList>
            <person name="Baruah I.K."/>
            <person name="Leung J."/>
            <person name="Bukari Y."/>
            <person name="Amoako-Attah I."/>
            <person name="Meinhardt L.W."/>
            <person name="Bailey B.A."/>
            <person name="Cohen S.P."/>
        </authorList>
    </citation>
    <scope>NUCLEOTIDE SEQUENCE [LARGE SCALE GENOMIC DNA]</scope>
    <source>
        <strain evidence="1 2">GH-19</strain>
    </source>
</reference>
<gene>
    <name evidence="1" type="ORF">VKT23_008683</name>
</gene>
<protein>
    <submittedName>
        <fullName evidence="1">Uncharacterized protein</fullName>
    </submittedName>
</protein>
<name>A0ABR1JH52_9AGAR</name>
<accession>A0ABR1JH52</accession>
<evidence type="ECO:0000313" key="2">
    <source>
        <dbReference type="Proteomes" id="UP001498398"/>
    </source>
</evidence>
<dbReference type="Proteomes" id="UP001498398">
    <property type="component" value="Unassembled WGS sequence"/>
</dbReference>